<accession>J3P0W4</accession>
<reference evidence="4" key="1">
    <citation type="submission" date="2010-07" db="EMBL/GenBank/DDBJ databases">
        <title>The genome sequence of Gaeumannomyces graminis var. tritici strain R3-111a-1.</title>
        <authorList>
            <consortium name="The Broad Institute Genome Sequencing Platform"/>
            <person name="Ma L.-J."/>
            <person name="Dead R."/>
            <person name="Young S."/>
            <person name="Zeng Q."/>
            <person name="Koehrsen M."/>
            <person name="Alvarado L."/>
            <person name="Berlin A."/>
            <person name="Chapman S.B."/>
            <person name="Chen Z."/>
            <person name="Freedman E."/>
            <person name="Gellesch M."/>
            <person name="Goldberg J."/>
            <person name="Griggs A."/>
            <person name="Gujja S."/>
            <person name="Heilman E.R."/>
            <person name="Heiman D."/>
            <person name="Hepburn T."/>
            <person name="Howarth C."/>
            <person name="Jen D."/>
            <person name="Larson L."/>
            <person name="Mehta T."/>
            <person name="Neiman D."/>
            <person name="Pearson M."/>
            <person name="Roberts A."/>
            <person name="Saif S."/>
            <person name="Shea T."/>
            <person name="Shenoy N."/>
            <person name="Sisk P."/>
            <person name="Stolte C."/>
            <person name="Sykes S."/>
            <person name="Walk T."/>
            <person name="White J."/>
            <person name="Yandava C."/>
            <person name="Haas B."/>
            <person name="Nusbaum C."/>
            <person name="Birren B."/>
        </authorList>
    </citation>
    <scope>NUCLEOTIDE SEQUENCE [LARGE SCALE GENOMIC DNA]</scope>
    <source>
        <strain evidence="4">R3-111a-1</strain>
    </source>
</reference>
<reference evidence="3" key="4">
    <citation type="journal article" date="2015" name="G3 (Bethesda)">
        <title>Genome sequences of three phytopathogenic species of the Magnaporthaceae family of fungi.</title>
        <authorList>
            <person name="Okagaki L.H."/>
            <person name="Nunes C.C."/>
            <person name="Sailsbery J."/>
            <person name="Clay B."/>
            <person name="Brown D."/>
            <person name="John T."/>
            <person name="Oh Y."/>
            <person name="Young N."/>
            <person name="Fitzgerald M."/>
            <person name="Haas B.J."/>
            <person name="Zeng Q."/>
            <person name="Young S."/>
            <person name="Adiconis X."/>
            <person name="Fan L."/>
            <person name="Levin J.Z."/>
            <person name="Mitchell T.K."/>
            <person name="Okubara P.A."/>
            <person name="Farman M.L."/>
            <person name="Kohn L.M."/>
            <person name="Birren B."/>
            <person name="Ma L.-J."/>
            <person name="Dean R.A."/>
        </authorList>
    </citation>
    <scope>NUCLEOTIDE SEQUENCE</scope>
    <source>
        <strain evidence="3">R3-111a-1</strain>
    </source>
</reference>
<dbReference type="EnsemblFungi" id="EJT77248">
    <property type="protein sequence ID" value="EJT77248"/>
    <property type="gene ID" value="GGTG_07160"/>
</dbReference>
<evidence type="ECO:0000313" key="3">
    <source>
        <dbReference type="EnsemblFungi" id="EJT77248"/>
    </source>
</evidence>
<reference evidence="2" key="3">
    <citation type="submission" date="2010-09" db="EMBL/GenBank/DDBJ databases">
        <title>Annotation of Gaeumannomyces graminis var. tritici R3-111a-1.</title>
        <authorList>
            <consortium name="The Broad Institute Genome Sequencing Platform"/>
            <person name="Ma L.-J."/>
            <person name="Dead R."/>
            <person name="Young S.K."/>
            <person name="Zeng Q."/>
            <person name="Gargeya S."/>
            <person name="Fitzgerald M."/>
            <person name="Haas B."/>
            <person name="Abouelleil A."/>
            <person name="Alvarado L."/>
            <person name="Arachchi H.M."/>
            <person name="Berlin A."/>
            <person name="Brown A."/>
            <person name="Chapman S.B."/>
            <person name="Chen Z."/>
            <person name="Dunbar C."/>
            <person name="Freedman E."/>
            <person name="Gearin G."/>
            <person name="Gellesch M."/>
            <person name="Goldberg J."/>
            <person name="Griggs A."/>
            <person name="Gujja S."/>
            <person name="Heiman D."/>
            <person name="Howarth C."/>
            <person name="Larson L."/>
            <person name="Lui A."/>
            <person name="MacDonald P.J.P."/>
            <person name="Mehta T."/>
            <person name="Montmayeur A."/>
            <person name="Murphy C."/>
            <person name="Neiman D."/>
            <person name="Pearson M."/>
            <person name="Priest M."/>
            <person name="Roberts A."/>
            <person name="Saif S."/>
            <person name="Shea T."/>
            <person name="Shenoy N."/>
            <person name="Sisk P."/>
            <person name="Stolte C."/>
            <person name="Sykes S."/>
            <person name="Yandava C."/>
            <person name="Wortman J."/>
            <person name="Nusbaum C."/>
            <person name="Birren B."/>
        </authorList>
    </citation>
    <scope>NUCLEOTIDE SEQUENCE</scope>
    <source>
        <strain evidence="2">R3-111a-1</strain>
    </source>
</reference>
<feature type="compositionally biased region" description="Basic and acidic residues" evidence="1">
    <location>
        <begin position="53"/>
        <end position="63"/>
    </location>
</feature>
<dbReference type="EMBL" id="GL385397">
    <property type="protein sequence ID" value="EJT77248.1"/>
    <property type="molecule type" value="Genomic_DNA"/>
</dbReference>
<dbReference type="GeneID" id="20347618"/>
<evidence type="ECO:0000313" key="4">
    <source>
        <dbReference type="Proteomes" id="UP000006039"/>
    </source>
</evidence>
<reference evidence="3" key="5">
    <citation type="submission" date="2018-04" db="UniProtKB">
        <authorList>
            <consortium name="EnsemblFungi"/>
        </authorList>
    </citation>
    <scope>IDENTIFICATION</scope>
    <source>
        <strain evidence="3">R3-111a-1</strain>
    </source>
</reference>
<sequence>MDDQHPTQRRGRDVQAYQLANEANGTGGVPQRSQVPCQVKPGPGDAIGEDDVEYGRADGKADESPKHAMLRKFAVTRPSSSTFLTLACTGSIVRRSSETPWPQRIGRPQRICTEDPTSKRASRPVPSVVIAHENRRSHTCPPRGTVAMETAATTALRMLVSGRKTAAWMAVLSWKAW</sequence>
<gene>
    <name evidence="3" type="primary">20347618</name>
    <name evidence="2" type="ORF">GGTG_07160</name>
</gene>
<dbReference type="AlphaFoldDB" id="J3P0W4"/>
<dbReference type="RefSeq" id="XP_009223248.1">
    <property type="nucleotide sequence ID" value="XM_009224984.1"/>
</dbReference>
<protein>
    <submittedName>
        <fullName evidence="2 3">Uncharacterized protein</fullName>
    </submittedName>
</protein>
<evidence type="ECO:0000256" key="1">
    <source>
        <dbReference type="SAM" id="MobiDB-lite"/>
    </source>
</evidence>
<name>J3P0W4_GAET3</name>
<dbReference type="HOGENOM" id="CLU_1517945_0_0_1"/>
<organism evidence="2">
    <name type="scientific">Gaeumannomyces tritici (strain R3-111a-1)</name>
    <name type="common">Wheat and barley take-all root rot fungus</name>
    <name type="synonym">Gaeumannomyces graminis var. tritici</name>
    <dbReference type="NCBI Taxonomy" id="644352"/>
    <lineage>
        <taxon>Eukaryota</taxon>
        <taxon>Fungi</taxon>
        <taxon>Dikarya</taxon>
        <taxon>Ascomycota</taxon>
        <taxon>Pezizomycotina</taxon>
        <taxon>Sordariomycetes</taxon>
        <taxon>Sordariomycetidae</taxon>
        <taxon>Magnaporthales</taxon>
        <taxon>Magnaporthaceae</taxon>
        <taxon>Gaeumannomyces</taxon>
    </lineage>
</organism>
<feature type="region of interest" description="Disordered" evidence="1">
    <location>
        <begin position="21"/>
        <end position="63"/>
    </location>
</feature>
<evidence type="ECO:0000313" key="2">
    <source>
        <dbReference type="EMBL" id="EJT77248.1"/>
    </source>
</evidence>
<dbReference type="VEuPathDB" id="FungiDB:GGTG_07160"/>
<reference evidence="2" key="2">
    <citation type="submission" date="2010-07" db="EMBL/GenBank/DDBJ databases">
        <authorList>
            <consortium name="The Broad Institute Genome Sequencing Platform"/>
            <consortium name="Broad Institute Genome Sequencing Center for Infectious Disease"/>
            <person name="Ma L.-J."/>
            <person name="Dead R."/>
            <person name="Young S."/>
            <person name="Zeng Q."/>
            <person name="Koehrsen M."/>
            <person name="Alvarado L."/>
            <person name="Berlin A."/>
            <person name="Chapman S.B."/>
            <person name="Chen Z."/>
            <person name="Freedman E."/>
            <person name="Gellesch M."/>
            <person name="Goldberg J."/>
            <person name="Griggs A."/>
            <person name="Gujja S."/>
            <person name="Heilman E.R."/>
            <person name="Heiman D."/>
            <person name="Hepburn T."/>
            <person name="Howarth C."/>
            <person name="Jen D."/>
            <person name="Larson L."/>
            <person name="Mehta T."/>
            <person name="Neiman D."/>
            <person name="Pearson M."/>
            <person name="Roberts A."/>
            <person name="Saif S."/>
            <person name="Shea T."/>
            <person name="Shenoy N."/>
            <person name="Sisk P."/>
            <person name="Stolte C."/>
            <person name="Sykes S."/>
            <person name="Walk T."/>
            <person name="White J."/>
            <person name="Yandava C."/>
            <person name="Haas B."/>
            <person name="Nusbaum C."/>
            <person name="Birren B."/>
        </authorList>
    </citation>
    <scope>NUCLEOTIDE SEQUENCE</scope>
    <source>
        <strain evidence="2">R3-111a-1</strain>
    </source>
</reference>
<keyword evidence="4" id="KW-1185">Reference proteome</keyword>
<proteinExistence type="predicted"/>
<dbReference type="Proteomes" id="UP000006039">
    <property type="component" value="Unassembled WGS sequence"/>
</dbReference>